<protein>
    <submittedName>
        <fullName evidence="2">DUF4410 domain-containing protein</fullName>
    </submittedName>
</protein>
<comment type="caution">
    <text evidence="2">The sequence shown here is derived from an EMBL/GenBank/DDBJ whole genome shotgun (WGS) entry which is preliminary data.</text>
</comment>
<accession>A0ABW4XUQ2</accession>
<keyword evidence="3" id="KW-1185">Reference proteome</keyword>
<keyword evidence="1" id="KW-0732">Signal</keyword>
<dbReference type="EMBL" id="JBHUHT010000026">
    <property type="protein sequence ID" value="MFD2097609.1"/>
    <property type="molecule type" value="Genomic_DNA"/>
</dbReference>
<reference evidence="3" key="1">
    <citation type="journal article" date="2019" name="Int. J. Syst. Evol. Microbiol.">
        <title>The Global Catalogue of Microorganisms (GCM) 10K type strain sequencing project: providing services to taxonomists for standard genome sequencing and annotation.</title>
        <authorList>
            <consortium name="The Broad Institute Genomics Platform"/>
            <consortium name="The Broad Institute Genome Sequencing Center for Infectious Disease"/>
            <person name="Wu L."/>
            <person name="Ma J."/>
        </authorList>
    </citation>
    <scope>NUCLEOTIDE SEQUENCE [LARGE SCALE GENOMIC DNA]</scope>
    <source>
        <strain evidence="3">CGMCC 1.10992</strain>
    </source>
</reference>
<name>A0ABW4XUQ2_9GAMM</name>
<proteinExistence type="predicted"/>
<evidence type="ECO:0000313" key="3">
    <source>
        <dbReference type="Proteomes" id="UP001597380"/>
    </source>
</evidence>
<evidence type="ECO:0000256" key="1">
    <source>
        <dbReference type="SAM" id="SignalP"/>
    </source>
</evidence>
<feature type="chain" id="PRO_5046361861" evidence="1">
    <location>
        <begin position="23"/>
        <end position="157"/>
    </location>
</feature>
<dbReference type="PROSITE" id="PS51257">
    <property type="entry name" value="PROKAR_LIPOPROTEIN"/>
    <property type="match status" value="1"/>
</dbReference>
<feature type="signal peptide" evidence="1">
    <location>
        <begin position="1"/>
        <end position="22"/>
    </location>
</feature>
<dbReference type="InterPro" id="IPR025522">
    <property type="entry name" value="DUF4410"/>
</dbReference>
<evidence type="ECO:0000313" key="2">
    <source>
        <dbReference type="EMBL" id="MFD2097609.1"/>
    </source>
</evidence>
<organism evidence="2 3">
    <name type="scientific">Corallincola platygyrae</name>
    <dbReference type="NCBI Taxonomy" id="1193278"/>
    <lineage>
        <taxon>Bacteria</taxon>
        <taxon>Pseudomonadati</taxon>
        <taxon>Pseudomonadota</taxon>
        <taxon>Gammaproteobacteria</taxon>
        <taxon>Alteromonadales</taxon>
        <taxon>Psychromonadaceae</taxon>
        <taxon>Corallincola</taxon>
    </lineage>
</organism>
<dbReference type="RefSeq" id="WP_345341705.1">
    <property type="nucleotide sequence ID" value="NZ_BAABLI010000030.1"/>
</dbReference>
<dbReference type="Proteomes" id="UP001597380">
    <property type="component" value="Unassembled WGS sequence"/>
</dbReference>
<sequence length="157" mass="16915">MHAVKFGLISLLVAFLAGCAGTKVVVEQAYVLNHSDKFEREIIDHANVTDKGMEIFETRLDSQLSQLGDSSANEATREVEITFTKYYMRHGAARALAGIMAGSDNITSTVVIKDSKDGKVLGKITVVSENPTATGSAKGLIEQHADKIISFIRTGKS</sequence>
<dbReference type="Pfam" id="PF14366">
    <property type="entry name" value="DUF4410"/>
    <property type="match status" value="1"/>
</dbReference>
<gene>
    <name evidence="2" type="ORF">ACFSJ3_16585</name>
</gene>